<keyword evidence="2" id="KW-1185">Reference proteome</keyword>
<dbReference type="AlphaFoldDB" id="A0A3R7QIA3"/>
<proteinExistence type="predicted"/>
<dbReference type="EMBL" id="QCYY01002689">
    <property type="protein sequence ID" value="ROT68329.1"/>
    <property type="molecule type" value="Genomic_DNA"/>
</dbReference>
<reference evidence="1 2" key="2">
    <citation type="submission" date="2019-01" db="EMBL/GenBank/DDBJ databases">
        <title>The decoding of complex shrimp genome reveals the adaptation for benthos swimmer, frequently molting mechanism and breeding impact on genome.</title>
        <authorList>
            <person name="Sun Y."/>
            <person name="Gao Y."/>
            <person name="Yu Y."/>
        </authorList>
    </citation>
    <scope>NUCLEOTIDE SEQUENCE [LARGE SCALE GENOMIC DNA]</scope>
    <source>
        <tissue evidence="1">Muscle</tissue>
    </source>
</reference>
<sequence>MSNVPVKGKRSVVRNVDIEELLSAHRGIEEIIGSFKEEDSDGIIDVTTHLSEGLNTSISSQHVNEFLNDVSVLADAQKELIIIKEKMTRAVQNEKSSALTHNEILGDRIFWCREAELHMRTVIENKDLLIYHLQQPLIANFLTMHHQYHKDLIILIGELADNLNNVCSHIRLIEDHAQNSFLQRSDTYISHVTKVVMELRNTISDITNLQALVIGMLEAQK</sequence>
<dbReference type="Proteomes" id="UP000283509">
    <property type="component" value="Unassembled WGS sequence"/>
</dbReference>
<accession>A0A3R7QIA3</accession>
<dbReference type="OrthoDB" id="2436605at2759"/>
<evidence type="ECO:0000313" key="2">
    <source>
        <dbReference type="Proteomes" id="UP000283509"/>
    </source>
</evidence>
<dbReference type="Pfam" id="PF15003">
    <property type="entry name" value="HAUS2"/>
    <property type="match status" value="1"/>
</dbReference>
<evidence type="ECO:0000313" key="1">
    <source>
        <dbReference type="EMBL" id="ROT68329.1"/>
    </source>
</evidence>
<name>A0A3R7QIA3_PENVA</name>
<reference evidence="1 2" key="1">
    <citation type="submission" date="2018-04" db="EMBL/GenBank/DDBJ databases">
        <authorList>
            <person name="Zhang X."/>
            <person name="Yuan J."/>
            <person name="Li F."/>
            <person name="Xiang J."/>
        </authorList>
    </citation>
    <scope>NUCLEOTIDE SEQUENCE [LARGE SCALE GENOMIC DNA]</scope>
    <source>
        <tissue evidence="1">Muscle</tissue>
    </source>
</reference>
<organism evidence="1 2">
    <name type="scientific">Penaeus vannamei</name>
    <name type="common">Whiteleg shrimp</name>
    <name type="synonym">Litopenaeus vannamei</name>
    <dbReference type="NCBI Taxonomy" id="6689"/>
    <lineage>
        <taxon>Eukaryota</taxon>
        <taxon>Metazoa</taxon>
        <taxon>Ecdysozoa</taxon>
        <taxon>Arthropoda</taxon>
        <taxon>Crustacea</taxon>
        <taxon>Multicrustacea</taxon>
        <taxon>Malacostraca</taxon>
        <taxon>Eumalacostraca</taxon>
        <taxon>Eucarida</taxon>
        <taxon>Decapoda</taxon>
        <taxon>Dendrobranchiata</taxon>
        <taxon>Penaeoidea</taxon>
        <taxon>Penaeidae</taxon>
        <taxon>Penaeus</taxon>
    </lineage>
</organism>
<dbReference type="GO" id="GO:0051225">
    <property type="term" value="P:spindle assembly"/>
    <property type="evidence" value="ECO:0007669"/>
    <property type="project" value="InterPro"/>
</dbReference>
<protein>
    <submittedName>
        <fullName evidence="1">Uncharacterized protein</fullName>
    </submittedName>
</protein>
<dbReference type="GO" id="GO:0031023">
    <property type="term" value="P:microtubule organizing center organization"/>
    <property type="evidence" value="ECO:0007669"/>
    <property type="project" value="InterPro"/>
</dbReference>
<comment type="caution">
    <text evidence="1">The sequence shown here is derived from an EMBL/GenBank/DDBJ whole genome shotgun (WGS) entry which is preliminary data.</text>
</comment>
<dbReference type="InterPro" id="IPR028346">
    <property type="entry name" value="HAUS2"/>
</dbReference>
<gene>
    <name evidence="1" type="ORF">C7M84_013532</name>
</gene>